<keyword evidence="1" id="KW-1015">Disulfide bond</keyword>
<dbReference type="SMART" id="SM00020">
    <property type="entry name" value="Tryp_SPc"/>
    <property type="match status" value="1"/>
</dbReference>
<dbReference type="Gene3D" id="2.40.10.10">
    <property type="entry name" value="Trypsin-like serine proteases"/>
    <property type="match status" value="1"/>
</dbReference>
<sequence>MDKSYTVKSGQTCTVAGWGATDENSRQASQRLQSVSLPTFQGTDCSTVFPGSGANYLRDPTNQLCAGQPNVGGVDACGGDSGGPLVCLDDATQRWVVVGVVSYGEGCARPNFPGVYAKVSSYYDWIQDQLKS</sequence>
<gene>
    <name evidence="4" type="primary">LOC101857056</name>
</gene>
<reference evidence="4" key="1">
    <citation type="submission" date="2025-08" db="UniProtKB">
        <authorList>
            <consortium name="RefSeq"/>
        </authorList>
    </citation>
    <scope>IDENTIFICATION</scope>
</reference>
<dbReference type="GO" id="GO:0006508">
    <property type="term" value="P:proteolysis"/>
    <property type="evidence" value="ECO:0007669"/>
    <property type="project" value="UniProtKB-KW"/>
</dbReference>
<dbReference type="GO" id="GO:0008233">
    <property type="term" value="F:peptidase activity"/>
    <property type="evidence" value="ECO:0007669"/>
    <property type="project" value="UniProtKB-KW"/>
</dbReference>
<protein>
    <submittedName>
        <fullName evidence="4">Serine protease 27</fullName>
    </submittedName>
</protein>
<evidence type="ECO:0000256" key="1">
    <source>
        <dbReference type="ARBA" id="ARBA00023157"/>
    </source>
</evidence>
<dbReference type="InterPro" id="IPR043504">
    <property type="entry name" value="Peptidase_S1_PA_chymotrypsin"/>
</dbReference>
<dbReference type="CDD" id="cd00190">
    <property type="entry name" value="Tryp_SPc"/>
    <property type="match status" value="1"/>
</dbReference>
<feature type="domain" description="Peptidase S1" evidence="2">
    <location>
        <begin position="1"/>
        <end position="131"/>
    </location>
</feature>
<keyword evidence="4" id="KW-0378">Hydrolase</keyword>
<dbReference type="Proteomes" id="UP000694888">
    <property type="component" value="Unplaced"/>
</dbReference>
<dbReference type="PROSITE" id="PS00135">
    <property type="entry name" value="TRYPSIN_SER"/>
    <property type="match status" value="1"/>
</dbReference>
<keyword evidence="4" id="KW-0645">Protease</keyword>
<name>A0ABM0K3D1_APLCA</name>
<dbReference type="InterPro" id="IPR033116">
    <property type="entry name" value="TRYPSIN_SER"/>
</dbReference>
<dbReference type="InterPro" id="IPR001254">
    <property type="entry name" value="Trypsin_dom"/>
</dbReference>
<dbReference type="PANTHER" id="PTHR24252">
    <property type="entry name" value="ACROSIN-RELATED"/>
    <property type="match status" value="1"/>
</dbReference>
<dbReference type="Pfam" id="PF00089">
    <property type="entry name" value="Trypsin"/>
    <property type="match status" value="1"/>
</dbReference>
<dbReference type="RefSeq" id="XP_005107820.3">
    <property type="nucleotide sequence ID" value="XM_005107763.3"/>
</dbReference>
<evidence type="ECO:0000313" key="3">
    <source>
        <dbReference type="Proteomes" id="UP000694888"/>
    </source>
</evidence>
<evidence type="ECO:0000259" key="2">
    <source>
        <dbReference type="PROSITE" id="PS50240"/>
    </source>
</evidence>
<dbReference type="GeneID" id="101857056"/>
<dbReference type="SUPFAM" id="SSF50494">
    <property type="entry name" value="Trypsin-like serine proteases"/>
    <property type="match status" value="1"/>
</dbReference>
<evidence type="ECO:0000313" key="4">
    <source>
        <dbReference type="RefSeq" id="XP_005107820.3"/>
    </source>
</evidence>
<organism evidence="3 4">
    <name type="scientific">Aplysia californica</name>
    <name type="common">California sea hare</name>
    <dbReference type="NCBI Taxonomy" id="6500"/>
    <lineage>
        <taxon>Eukaryota</taxon>
        <taxon>Metazoa</taxon>
        <taxon>Spiralia</taxon>
        <taxon>Lophotrochozoa</taxon>
        <taxon>Mollusca</taxon>
        <taxon>Gastropoda</taxon>
        <taxon>Heterobranchia</taxon>
        <taxon>Euthyneura</taxon>
        <taxon>Tectipleura</taxon>
        <taxon>Aplysiida</taxon>
        <taxon>Aplysioidea</taxon>
        <taxon>Aplysiidae</taxon>
        <taxon>Aplysia</taxon>
    </lineage>
</organism>
<dbReference type="PROSITE" id="PS50240">
    <property type="entry name" value="TRYPSIN_DOM"/>
    <property type="match status" value="1"/>
</dbReference>
<dbReference type="InterPro" id="IPR009003">
    <property type="entry name" value="Peptidase_S1_PA"/>
</dbReference>
<accession>A0ABM0K3D1</accession>
<keyword evidence="3" id="KW-1185">Reference proteome</keyword>
<proteinExistence type="predicted"/>
<dbReference type="PANTHER" id="PTHR24252:SF7">
    <property type="entry name" value="HYALIN"/>
    <property type="match status" value="1"/>
</dbReference>